<keyword evidence="2" id="KW-1185">Reference proteome</keyword>
<reference evidence="1" key="1">
    <citation type="submission" date="2021-01" db="EMBL/GenBank/DDBJ databases">
        <title>Genomic Encyclopedia of Type Strains, Phase IV (KMG-IV): sequencing the most valuable type-strain genomes for metagenomic binning, comparative biology and taxonomic classification.</title>
        <authorList>
            <person name="Goeker M."/>
        </authorList>
    </citation>
    <scope>NUCLEOTIDE SEQUENCE</scope>
    <source>
        <strain evidence="1">DSM 23230</strain>
    </source>
</reference>
<sequence length="90" mass="10341">MFNCPFFSRCSLSNEVLLAQDIDLIKEYLNTPGVLTTDDFSKSYVKRYCQSNYNQCARFQVVNNLGMDYLPANLLPNQLGRADEILNNHL</sequence>
<dbReference type="Proteomes" id="UP000774000">
    <property type="component" value="Unassembled WGS sequence"/>
</dbReference>
<organism evidence="1 2">
    <name type="scientific">Halanaerobacter jeridensis</name>
    <dbReference type="NCBI Taxonomy" id="706427"/>
    <lineage>
        <taxon>Bacteria</taxon>
        <taxon>Bacillati</taxon>
        <taxon>Bacillota</taxon>
        <taxon>Clostridia</taxon>
        <taxon>Halanaerobiales</taxon>
        <taxon>Halobacteroidaceae</taxon>
        <taxon>Halanaerobacter</taxon>
    </lineage>
</organism>
<dbReference type="RefSeq" id="WP_204700302.1">
    <property type="nucleotide sequence ID" value="NZ_JAFBDQ010000002.1"/>
</dbReference>
<dbReference type="EMBL" id="JAFBDQ010000002">
    <property type="protein sequence ID" value="MBM7555574.1"/>
    <property type="molecule type" value="Genomic_DNA"/>
</dbReference>
<proteinExistence type="predicted"/>
<dbReference type="AlphaFoldDB" id="A0A938XRP7"/>
<name>A0A938XRP7_9FIRM</name>
<evidence type="ECO:0000313" key="1">
    <source>
        <dbReference type="EMBL" id="MBM7555574.1"/>
    </source>
</evidence>
<protein>
    <submittedName>
        <fullName evidence="1">Uncharacterized protein</fullName>
    </submittedName>
</protein>
<comment type="caution">
    <text evidence="1">The sequence shown here is derived from an EMBL/GenBank/DDBJ whole genome shotgun (WGS) entry which is preliminary data.</text>
</comment>
<gene>
    <name evidence="1" type="ORF">JOC47_000399</name>
</gene>
<accession>A0A938XRP7</accession>
<evidence type="ECO:0000313" key="2">
    <source>
        <dbReference type="Proteomes" id="UP000774000"/>
    </source>
</evidence>